<keyword evidence="2" id="KW-1185">Reference proteome</keyword>
<dbReference type="AlphaFoldDB" id="A0A3L8SM40"/>
<comment type="caution">
    <text evidence="1">The sequence shown here is derived from an EMBL/GenBank/DDBJ whole genome shotgun (WGS) entry which is preliminary data.</text>
</comment>
<dbReference type="EMBL" id="QUSF01000013">
    <property type="protein sequence ID" value="RLW04490.1"/>
    <property type="molecule type" value="Genomic_DNA"/>
</dbReference>
<protein>
    <submittedName>
        <fullName evidence="1">Uncharacterized protein</fullName>
    </submittedName>
</protein>
<evidence type="ECO:0000313" key="2">
    <source>
        <dbReference type="Proteomes" id="UP000276834"/>
    </source>
</evidence>
<evidence type="ECO:0000313" key="1">
    <source>
        <dbReference type="EMBL" id="RLW04490.1"/>
    </source>
</evidence>
<reference evidence="1 2" key="1">
    <citation type="journal article" date="2018" name="Proc. R. Soc. B">
        <title>A non-coding region near Follistatin controls head colour polymorphism in the Gouldian finch.</title>
        <authorList>
            <person name="Toomey M.B."/>
            <person name="Marques C.I."/>
            <person name="Andrade P."/>
            <person name="Araujo P.M."/>
            <person name="Sabatino S."/>
            <person name="Gazda M.A."/>
            <person name="Afonso S."/>
            <person name="Lopes R.J."/>
            <person name="Corbo J.C."/>
            <person name="Carneiro M."/>
        </authorList>
    </citation>
    <scope>NUCLEOTIDE SEQUENCE [LARGE SCALE GENOMIC DNA]</scope>
    <source>
        <strain evidence="1">Red01</strain>
        <tissue evidence="1">Muscle</tissue>
    </source>
</reference>
<name>A0A3L8SM40_CHLGU</name>
<organism evidence="1 2">
    <name type="scientific">Chloebia gouldiae</name>
    <name type="common">Gouldian finch</name>
    <name type="synonym">Erythrura gouldiae</name>
    <dbReference type="NCBI Taxonomy" id="44316"/>
    <lineage>
        <taxon>Eukaryota</taxon>
        <taxon>Metazoa</taxon>
        <taxon>Chordata</taxon>
        <taxon>Craniata</taxon>
        <taxon>Vertebrata</taxon>
        <taxon>Euteleostomi</taxon>
        <taxon>Archelosauria</taxon>
        <taxon>Archosauria</taxon>
        <taxon>Dinosauria</taxon>
        <taxon>Saurischia</taxon>
        <taxon>Theropoda</taxon>
        <taxon>Coelurosauria</taxon>
        <taxon>Aves</taxon>
        <taxon>Neognathae</taxon>
        <taxon>Neoaves</taxon>
        <taxon>Telluraves</taxon>
        <taxon>Australaves</taxon>
        <taxon>Passeriformes</taxon>
        <taxon>Passeroidea</taxon>
        <taxon>Passeridae</taxon>
        <taxon>Chloebia</taxon>
    </lineage>
</organism>
<dbReference type="Proteomes" id="UP000276834">
    <property type="component" value="Unassembled WGS sequence"/>
</dbReference>
<accession>A0A3L8SM40</accession>
<gene>
    <name evidence="1" type="ORF">DV515_00005808</name>
</gene>
<proteinExistence type="predicted"/>
<sequence length="145" mass="16606">MLFPASASCTVSLGKNSVWSLSVHTEQLRVTIEKGKAMFRLYLSLPFCQIWHQCYPHASSTEAEHTDLFTKVCVAKVDKDEPHLTVYCRLASLALHPQPKALLVFLNRIVAFWEAVWSKTGLNRLHNDFQVKFLRPVLLERLTQP</sequence>